<reference evidence="2 3" key="1">
    <citation type="submission" date="2023-01" db="EMBL/GenBank/DDBJ databases">
        <title>Analysis of 21 Apiospora genomes using comparative genomics revels a genus with tremendous synthesis potential of carbohydrate active enzymes and secondary metabolites.</title>
        <authorList>
            <person name="Sorensen T."/>
        </authorList>
    </citation>
    <scope>NUCLEOTIDE SEQUENCE [LARGE SCALE GENOMIC DNA]</scope>
    <source>
        <strain evidence="2 3">CBS 20057</strain>
    </source>
</reference>
<dbReference type="Proteomes" id="UP001396898">
    <property type="component" value="Unassembled WGS sequence"/>
</dbReference>
<dbReference type="GO" id="GO:0032259">
    <property type="term" value="P:methylation"/>
    <property type="evidence" value="ECO:0007669"/>
    <property type="project" value="UniProtKB-KW"/>
</dbReference>
<comment type="caution">
    <text evidence="2">The sequence shown here is derived from an EMBL/GenBank/DDBJ whole genome shotgun (WGS) entry which is preliminary data.</text>
</comment>
<comment type="similarity">
    <text evidence="1">Belongs to the asaB hydroxylase/desaturase family.</text>
</comment>
<keyword evidence="2" id="KW-0808">Transferase</keyword>
<dbReference type="NCBIfam" id="NF041278">
    <property type="entry name" value="CmcJ_NvfI_EfuI"/>
    <property type="match status" value="1"/>
</dbReference>
<keyword evidence="2" id="KW-0489">Methyltransferase</keyword>
<evidence type="ECO:0000313" key="3">
    <source>
        <dbReference type="Proteomes" id="UP001396898"/>
    </source>
</evidence>
<evidence type="ECO:0000313" key="2">
    <source>
        <dbReference type="EMBL" id="KAK8013183.1"/>
    </source>
</evidence>
<organism evidence="2 3">
    <name type="scientific">Apiospora marii</name>
    <dbReference type="NCBI Taxonomy" id="335849"/>
    <lineage>
        <taxon>Eukaryota</taxon>
        <taxon>Fungi</taxon>
        <taxon>Dikarya</taxon>
        <taxon>Ascomycota</taxon>
        <taxon>Pezizomycotina</taxon>
        <taxon>Sordariomycetes</taxon>
        <taxon>Xylariomycetidae</taxon>
        <taxon>Amphisphaeriales</taxon>
        <taxon>Apiosporaceae</taxon>
        <taxon>Apiospora</taxon>
    </lineage>
</organism>
<dbReference type="PANTHER" id="PTHR34598">
    <property type="entry name" value="BLL6449 PROTEIN"/>
    <property type="match status" value="1"/>
</dbReference>
<dbReference type="GO" id="GO:0008168">
    <property type="term" value="F:methyltransferase activity"/>
    <property type="evidence" value="ECO:0007669"/>
    <property type="project" value="UniProtKB-KW"/>
</dbReference>
<keyword evidence="3" id="KW-1185">Reference proteome</keyword>
<dbReference type="InterPro" id="IPR044053">
    <property type="entry name" value="AsaB-like"/>
</dbReference>
<dbReference type="EMBL" id="JAQQWI010000014">
    <property type="protein sequence ID" value="KAK8013183.1"/>
    <property type="molecule type" value="Genomic_DNA"/>
</dbReference>
<accession>A0ABR1RJ33</accession>
<name>A0ABR1RJ33_9PEZI</name>
<proteinExistence type="inferred from homology"/>
<protein>
    <submittedName>
        <fullName evidence="2">Methyltransferase</fullName>
    </submittedName>
</protein>
<dbReference type="PANTHER" id="PTHR34598:SF3">
    <property type="entry name" value="OXIDOREDUCTASE AN1597"/>
    <property type="match status" value="1"/>
</dbReference>
<evidence type="ECO:0000256" key="1">
    <source>
        <dbReference type="ARBA" id="ARBA00023604"/>
    </source>
</evidence>
<sequence length="274" mass="32082">MEARVKYVARSPLLEKEKSFFVDFPVDHIQGARSSNHEPDWQNVEVIPAEDPTGFELDKHGFCFLNAKTQLDIERVYSNKEETQDDYWYQIEAILHEAFPQYSRIECFDLTVRKRDSDFPRVVRNYQKYEQPSAVPHCDYSRHGGLMALGYSFPGQEDYWKDKDFDLLNVWRPLVGPTDDWPFALVDYRTINPDVDIVINDTIRREVVGEDCLLHYSKEHKWYHLKDQDVDDLIIFRNTDAQGKRARAFHCGVQNANSTGPPRESVEVRAVAIY</sequence>
<gene>
    <name evidence="2" type="ORF">PG991_009454</name>
</gene>